<protein>
    <submittedName>
        <fullName evidence="1">Uncharacterized protein</fullName>
    </submittedName>
</protein>
<evidence type="ECO:0000313" key="2">
    <source>
        <dbReference type="Proteomes" id="UP001243330"/>
    </source>
</evidence>
<keyword evidence="2" id="KW-1185">Reference proteome</keyword>
<organism evidence="1 2">
    <name type="scientific">Colletotrichum chrysophilum</name>
    <dbReference type="NCBI Taxonomy" id="1836956"/>
    <lineage>
        <taxon>Eukaryota</taxon>
        <taxon>Fungi</taxon>
        <taxon>Dikarya</taxon>
        <taxon>Ascomycota</taxon>
        <taxon>Pezizomycotina</taxon>
        <taxon>Sordariomycetes</taxon>
        <taxon>Hypocreomycetidae</taxon>
        <taxon>Glomerellales</taxon>
        <taxon>Glomerellaceae</taxon>
        <taxon>Colletotrichum</taxon>
        <taxon>Colletotrichum gloeosporioides species complex</taxon>
    </lineage>
</organism>
<dbReference type="Proteomes" id="UP001243330">
    <property type="component" value="Unassembled WGS sequence"/>
</dbReference>
<sequence length="86" mass="9519">MGVFVIKRRGGLSLQQVHEAYDFVNLPDCLSFPEFPIGTDRRAPCGMAFPSIWLSSIAKSAVVSLTLRNRGMPGSQQHRRLGSATW</sequence>
<reference evidence="1" key="1">
    <citation type="submission" date="2023-01" db="EMBL/GenBank/DDBJ databases">
        <title>Colletotrichum chrysophilum M932 genome sequence.</title>
        <authorList>
            <person name="Baroncelli R."/>
        </authorList>
    </citation>
    <scope>NUCLEOTIDE SEQUENCE</scope>
    <source>
        <strain evidence="1">M932</strain>
    </source>
</reference>
<evidence type="ECO:0000313" key="1">
    <source>
        <dbReference type="EMBL" id="KAK1851325.1"/>
    </source>
</evidence>
<dbReference type="EMBL" id="JAQOWY010000099">
    <property type="protein sequence ID" value="KAK1851325.1"/>
    <property type="molecule type" value="Genomic_DNA"/>
</dbReference>
<gene>
    <name evidence="1" type="ORF">CCHR01_06070</name>
</gene>
<name>A0AAD9EK26_9PEZI</name>
<proteinExistence type="predicted"/>
<comment type="caution">
    <text evidence="1">The sequence shown here is derived from an EMBL/GenBank/DDBJ whole genome shotgun (WGS) entry which is preliminary data.</text>
</comment>
<dbReference type="AlphaFoldDB" id="A0AAD9EK26"/>
<accession>A0AAD9EK26</accession>